<dbReference type="OrthoDB" id="288590at2759"/>
<reference evidence="5" key="1">
    <citation type="journal article" date="2016" name="Genome Announc.">
        <title>Draft genome sequence of Aspergillus niger strain An76.</title>
        <authorList>
            <person name="Gong W."/>
            <person name="Cheng Z."/>
            <person name="Zhang H."/>
            <person name="Liu L."/>
            <person name="Gao P."/>
            <person name="Wang L."/>
        </authorList>
    </citation>
    <scope>NUCLEOTIDE SEQUENCE [LARGE SCALE GENOMIC DNA]</scope>
    <source>
        <strain evidence="5">An76</strain>
    </source>
</reference>
<dbReference type="Proteomes" id="UP000068243">
    <property type="component" value="Unassembled WGS sequence"/>
</dbReference>
<dbReference type="PROSITE" id="PS51471">
    <property type="entry name" value="FE2OG_OXY"/>
    <property type="match status" value="1"/>
</dbReference>
<organism evidence="4 5">
    <name type="scientific">Aspergillus niger</name>
    <dbReference type="NCBI Taxonomy" id="5061"/>
    <lineage>
        <taxon>Eukaryota</taxon>
        <taxon>Fungi</taxon>
        <taxon>Dikarya</taxon>
        <taxon>Ascomycota</taxon>
        <taxon>Pezizomycotina</taxon>
        <taxon>Eurotiomycetes</taxon>
        <taxon>Eurotiomycetidae</taxon>
        <taxon>Eurotiales</taxon>
        <taxon>Aspergillaceae</taxon>
        <taxon>Aspergillus</taxon>
        <taxon>Aspergillus subgen. Circumdati</taxon>
    </lineage>
</organism>
<dbReference type="GO" id="GO:0016491">
    <property type="term" value="F:oxidoreductase activity"/>
    <property type="evidence" value="ECO:0007669"/>
    <property type="project" value="UniProtKB-KW"/>
</dbReference>
<evidence type="ECO:0000313" key="4">
    <source>
        <dbReference type="EMBL" id="GAQ46933.1"/>
    </source>
</evidence>
<dbReference type="Pfam" id="PF14226">
    <property type="entry name" value="DIOX_N"/>
    <property type="match status" value="1"/>
</dbReference>
<keyword evidence="2" id="KW-0560">Oxidoreductase</keyword>
<dbReference type="InterPro" id="IPR027443">
    <property type="entry name" value="IPNS-like_sf"/>
</dbReference>
<dbReference type="VEuPathDB" id="FungiDB:An01g15100"/>
<dbReference type="OMA" id="VDNIWVA"/>
<dbReference type="VEuPathDB" id="FungiDB:ATCC64974_11350"/>
<dbReference type="VEuPathDB" id="FungiDB:ASPNIDRAFT2_1171958"/>
<sequence length="338" mass="38675">MAAGTVVTLDMAKFFLGSEEERAQFSRDLLQCFASQGFVKLINHGVPNAAIDKAFEWNRSFFELPQDIKKKYPHPPCANPNRGWVSLGQEKSSAIKDFEKGVCKEHKEVFDVKESFDIGNPEDPMYDNIWPDESEAPGFRSFFEIFYELLHVAHLNILKALEMALSTKDQPFEVIKHCMPNVSEMRLNYYPAVDIRDLRSGHMSRISEHTDFGTVTLLFQDSVGGLEVEDQSNLGTYFPVECENKHVMLVNIGDSLQRLTNDYLTSVSHRVTLPISAREREEGQLKERMSVTYFAKVARDNSIYPFGQFVSETNPAKYPHMTAYEWNQIKLEKIYGAC</sequence>
<dbReference type="InterPro" id="IPR005123">
    <property type="entry name" value="Oxoglu/Fe-dep_dioxygenase_dom"/>
</dbReference>
<proteinExistence type="inferred from homology"/>
<dbReference type="EMBL" id="BCMY01000023">
    <property type="protein sequence ID" value="GAQ46933.1"/>
    <property type="molecule type" value="Genomic_DNA"/>
</dbReference>
<dbReference type="PaxDb" id="5061-CADANGAP00001448"/>
<dbReference type="Pfam" id="PF03171">
    <property type="entry name" value="2OG-FeII_Oxy"/>
    <property type="match status" value="1"/>
</dbReference>
<dbReference type="AlphaFoldDB" id="A0A100IT99"/>
<dbReference type="Gene3D" id="2.60.120.330">
    <property type="entry name" value="B-lactam Antibiotic, Isopenicillin N Synthase, Chain"/>
    <property type="match status" value="1"/>
</dbReference>
<evidence type="ECO:0000313" key="5">
    <source>
        <dbReference type="Proteomes" id="UP000068243"/>
    </source>
</evidence>
<comment type="caution">
    <text evidence="4">The sequence shown here is derived from an EMBL/GenBank/DDBJ whole genome shotgun (WGS) entry which is preliminary data.</text>
</comment>
<accession>A0A100IT99</accession>
<dbReference type="InterPro" id="IPR050231">
    <property type="entry name" value="Iron_ascorbate_oxido_reductase"/>
</dbReference>
<dbReference type="PANTHER" id="PTHR47990">
    <property type="entry name" value="2-OXOGLUTARATE (2OG) AND FE(II)-DEPENDENT OXYGENASE SUPERFAMILY PROTEIN-RELATED"/>
    <property type="match status" value="1"/>
</dbReference>
<comment type="similarity">
    <text evidence="1 2">Belongs to the iron/ascorbate-dependent oxidoreductase family.</text>
</comment>
<dbReference type="VEuPathDB" id="FungiDB:M747DRAFT_364907"/>
<evidence type="ECO:0000256" key="2">
    <source>
        <dbReference type="RuleBase" id="RU003682"/>
    </source>
</evidence>
<keyword evidence="2" id="KW-0479">Metal-binding</keyword>
<feature type="domain" description="Fe2OG dioxygenase" evidence="3">
    <location>
        <begin position="181"/>
        <end position="297"/>
    </location>
</feature>
<dbReference type="GO" id="GO:0044283">
    <property type="term" value="P:small molecule biosynthetic process"/>
    <property type="evidence" value="ECO:0007669"/>
    <property type="project" value="UniProtKB-ARBA"/>
</dbReference>
<dbReference type="SUPFAM" id="SSF51197">
    <property type="entry name" value="Clavaminate synthase-like"/>
    <property type="match status" value="1"/>
</dbReference>
<dbReference type="GO" id="GO:0046872">
    <property type="term" value="F:metal ion binding"/>
    <property type="evidence" value="ECO:0007669"/>
    <property type="project" value="UniProtKB-KW"/>
</dbReference>
<dbReference type="PRINTS" id="PR00682">
    <property type="entry name" value="IPNSYNTHASE"/>
</dbReference>
<dbReference type="InterPro" id="IPR044861">
    <property type="entry name" value="IPNS-like_FE2OG_OXY"/>
</dbReference>
<gene>
    <name evidence="4" type="ORF">ABL_09594</name>
</gene>
<evidence type="ECO:0000259" key="3">
    <source>
        <dbReference type="PROSITE" id="PS51471"/>
    </source>
</evidence>
<protein>
    <submittedName>
        <fullName evidence="4">Gibberellin 20-oxidase</fullName>
    </submittedName>
</protein>
<name>A0A100IT99_ASPNG</name>
<dbReference type="InterPro" id="IPR026992">
    <property type="entry name" value="DIOX_N"/>
</dbReference>
<evidence type="ECO:0000256" key="1">
    <source>
        <dbReference type="ARBA" id="ARBA00008056"/>
    </source>
</evidence>
<keyword evidence="2" id="KW-0408">Iron</keyword>